<organism evidence="1 2">
    <name type="scientific">Pelobium manganitolerans</name>
    <dbReference type="NCBI Taxonomy" id="1842495"/>
    <lineage>
        <taxon>Bacteria</taxon>
        <taxon>Pseudomonadati</taxon>
        <taxon>Bacteroidota</taxon>
        <taxon>Sphingobacteriia</taxon>
        <taxon>Sphingobacteriales</taxon>
        <taxon>Sphingobacteriaceae</taxon>
        <taxon>Pelobium</taxon>
    </lineage>
</organism>
<dbReference type="EMBL" id="MBTA01000003">
    <property type="protein sequence ID" value="RKD18984.1"/>
    <property type="molecule type" value="Genomic_DNA"/>
</dbReference>
<proteinExistence type="predicted"/>
<sequence length="79" mass="9163">MLSETILYFNQTIEVDYLYEKAEAGDMSTPPSGEVVEIDKIVIDGQDCSNALYIGNLSEIIEKEIFKKRKEREDAWENW</sequence>
<dbReference type="AlphaFoldDB" id="A0A419SAA3"/>
<dbReference type="RefSeq" id="WP_120180630.1">
    <property type="nucleotide sequence ID" value="NZ_MBTA01000003.1"/>
</dbReference>
<gene>
    <name evidence="1" type="ORF">BCY91_13995</name>
</gene>
<keyword evidence="2" id="KW-1185">Reference proteome</keyword>
<dbReference type="Proteomes" id="UP000283433">
    <property type="component" value="Unassembled WGS sequence"/>
</dbReference>
<evidence type="ECO:0000313" key="1">
    <source>
        <dbReference type="EMBL" id="RKD18984.1"/>
    </source>
</evidence>
<protein>
    <submittedName>
        <fullName evidence="1">Uncharacterized protein</fullName>
    </submittedName>
</protein>
<name>A0A419SAA3_9SPHI</name>
<reference evidence="1 2" key="1">
    <citation type="submission" date="2016-07" db="EMBL/GenBank/DDBJ databases">
        <title>Genome of Pelobium manganitolerans.</title>
        <authorList>
            <person name="Wu S."/>
            <person name="Wang G."/>
        </authorList>
    </citation>
    <scope>NUCLEOTIDE SEQUENCE [LARGE SCALE GENOMIC DNA]</scope>
    <source>
        <strain evidence="1 2">YS-25</strain>
    </source>
</reference>
<accession>A0A419SAA3</accession>
<evidence type="ECO:0000313" key="2">
    <source>
        <dbReference type="Proteomes" id="UP000283433"/>
    </source>
</evidence>
<comment type="caution">
    <text evidence="1">The sequence shown here is derived from an EMBL/GenBank/DDBJ whole genome shotgun (WGS) entry which is preliminary data.</text>
</comment>